<feature type="compositionally biased region" description="Polar residues" evidence="7">
    <location>
        <begin position="546"/>
        <end position="568"/>
    </location>
</feature>
<dbReference type="InterPro" id="IPR011639">
    <property type="entry name" value="MethylTrfase_TaqI-like_dom"/>
</dbReference>
<dbReference type="SUPFAM" id="SSF53335">
    <property type="entry name" value="S-adenosyl-L-methionine-dependent methyltransferases"/>
    <property type="match status" value="1"/>
</dbReference>
<dbReference type="PROSITE" id="PS00092">
    <property type="entry name" value="N6_MTASE"/>
    <property type="match status" value="1"/>
</dbReference>
<evidence type="ECO:0000256" key="6">
    <source>
        <dbReference type="ARBA" id="ARBA00047942"/>
    </source>
</evidence>
<dbReference type="Pfam" id="PF22837">
    <property type="entry name" value="M_Eco57I_C"/>
    <property type="match status" value="2"/>
</dbReference>
<protein>
    <recommendedName>
        <fullName evidence="2">site-specific DNA-methyltransferase (adenine-specific)</fullName>
        <ecNumber evidence="2">2.1.1.72</ecNumber>
    </recommendedName>
</protein>
<dbReference type="InterPro" id="IPR029063">
    <property type="entry name" value="SAM-dependent_MTases_sf"/>
</dbReference>
<dbReference type="EC" id="2.1.1.72" evidence="2"/>
<dbReference type="GO" id="GO:0032259">
    <property type="term" value="P:methylation"/>
    <property type="evidence" value="ECO:0007669"/>
    <property type="project" value="UniProtKB-KW"/>
</dbReference>
<reference evidence="10 11" key="1">
    <citation type="journal article" date="2014" name="PLoS Genet.">
        <title>Phylogenetically driven sequencing of extremely halophilic archaea reveals strategies for static and dynamic osmo-response.</title>
        <authorList>
            <person name="Becker E.A."/>
            <person name="Seitzer P.M."/>
            <person name="Tritt A."/>
            <person name="Larsen D."/>
            <person name="Krusor M."/>
            <person name="Yao A.I."/>
            <person name="Wu D."/>
            <person name="Madern D."/>
            <person name="Eisen J.A."/>
            <person name="Darling A.E."/>
            <person name="Facciotti M.T."/>
        </authorList>
    </citation>
    <scope>NUCLEOTIDE SEQUENCE [LARGE SCALE GENOMIC DNA]</scope>
    <source>
        <strain evidence="10 11">JCM 13561</strain>
    </source>
</reference>
<sequence length="739" mass="81360">MTPPDVDGDISDDLIPPLEVHADVETFEETLTNATESIAEAFTANASADLRDRTREWVDAHGVGEVDGDPVETVIAPQAALAVLLRATLFDACHDEELTPEKAERAFRADASSKTSPAVGWCVLDDVAWLAGAADLAPVIAARHDLRESTVPSADLGKLYAAVIDSDARQTLSQFRTPQWAGRAIRAWAANNDETMLDVGVGAGALSAPFHPSWSLHGEPRHVVGIDRSRLSVLLAETTLTLSNQSHATLETDFLGTTRADLPATPDAIVSNPPYTSHDRLDGDDKQRWCEQVRREAGADVSKHSPLYVYFMIHAETLVDDGTRVAFLTPQSWLQKQYGHELKEFLLDQFDIKALIRVDPEEESLFPAANTTAVFTLLEARSDPDPANETQFITVDDKGYSTLQKSMYSTATDDTDWGTINTVEQSALTATENWQARFDPIERDVSHLLKLSSLASVRSVPQTGSVDVFCLSHDTVEAYGISTSHLSRLARRPADITGYVLQESDWIAARDAGKEVWLLDPGKLPELPETMDEFVRQYEAGALTTNSASGQATPDSAGGQTHVTTGTGSDHENPFKYLYDSIREYDLRDNYTCRNREHWWRPTRRDPAPVIYNNAAQGQSRFVVNEAGLRTTNSFFEININLEGVERKALLAYLNSDIFGEVAAQFSESHTGGMEKHSVTTVRQFPVIDPSNVSEDIVQGLADAFDSLRETARHSDSHDQIIDTIGALVQRAIEQTRPN</sequence>
<dbReference type="Gene3D" id="3.40.50.150">
    <property type="entry name" value="Vaccinia Virus protein VP39"/>
    <property type="match status" value="1"/>
</dbReference>
<feature type="region of interest" description="Disordered" evidence="7">
    <location>
        <begin position="546"/>
        <end position="569"/>
    </location>
</feature>
<dbReference type="InterPro" id="IPR002052">
    <property type="entry name" value="DNA_methylase_N6_adenine_CS"/>
</dbReference>
<evidence type="ECO:0000313" key="11">
    <source>
        <dbReference type="Proteomes" id="UP000011581"/>
    </source>
</evidence>
<dbReference type="InterPro" id="IPR050953">
    <property type="entry name" value="N4_N6_ade-DNA_methylase"/>
</dbReference>
<gene>
    <name evidence="10" type="ORF">C470_14603</name>
</gene>
<dbReference type="GO" id="GO:0009007">
    <property type="term" value="F:site-specific DNA-methyltransferase (adenine-specific) activity"/>
    <property type="evidence" value="ECO:0007669"/>
    <property type="project" value="UniProtKB-EC"/>
</dbReference>
<evidence type="ECO:0000256" key="4">
    <source>
        <dbReference type="ARBA" id="ARBA00022679"/>
    </source>
</evidence>
<proteinExistence type="inferred from homology"/>
<dbReference type="GO" id="GO:0003676">
    <property type="term" value="F:nucleic acid binding"/>
    <property type="evidence" value="ECO:0007669"/>
    <property type="project" value="InterPro"/>
</dbReference>
<evidence type="ECO:0000256" key="3">
    <source>
        <dbReference type="ARBA" id="ARBA00022603"/>
    </source>
</evidence>
<dbReference type="PANTHER" id="PTHR33841:SF5">
    <property type="entry name" value="DNA METHYLASE (MODIFICATION METHYLASE) (METHYLTRANSFERASE)-RELATED"/>
    <property type="match status" value="1"/>
</dbReference>
<comment type="catalytic activity">
    <reaction evidence="6">
        <text>a 2'-deoxyadenosine in DNA + S-adenosyl-L-methionine = an N(6)-methyl-2'-deoxyadenosine in DNA + S-adenosyl-L-homocysteine + H(+)</text>
        <dbReference type="Rhea" id="RHEA:15197"/>
        <dbReference type="Rhea" id="RHEA-COMP:12418"/>
        <dbReference type="Rhea" id="RHEA-COMP:12419"/>
        <dbReference type="ChEBI" id="CHEBI:15378"/>
        <dbReference type="ChEBI" id="CHEBI:57856"/>
        <dbReference type="ChEBI" id="CHEBI:59789"/>
        <dbReference type="ChEBI" id="CHEBI:90615"/>
        <dbReference type="ChEBI" id="CHEBI:90616"/>
        <dbReference type="EC" id="2.1.1.72"/>
    </reaction>
</comment>
<dbReference type="CDD" id="cd02440">
    <property type="entry name" value="AdoMet_MTases"/>
    <property type="match status" value="1"/>
</dbReference>
<keyword evidence="4 10" id="KW-0808">Transferase</keyword>
<feature type="domain" description="Type II methyltransferase M.Eco57I C-terminal" evidence="9">
    <location>
        <begin position="582"/>
        <end position="722"/>
    </location>
</feature>
<dbReference type="AlphaFoldDB" id="M0NLH8"/>
<dbReference type="EMBL" id="AOJF01000057">
    <property type="protein sequence ID" value="EMA57505.1"/>
    <property type="molecule type" value="Genomic_DNA"/>
</dbReference>
<dbReference type="PANTHER" id="PTHR33841">
    <property type="entry name" value="DNA METHYLTRANSFERASE YEEA-RELATED"/>
    <property type="match status" value="1"/>
</dbReference>
<dbReference type="Pfam" id="PF07669">
    <property type="entry name" value="Eco57I"/>
    <property type="match status" value="1"/>
</dbReference>
<accession>M0NLH8</accession>
<evidence type="ECO:0000256" key="2">
    <source>
        <dbReference type="ARBA" id="ARBA00011900"/>
    </source>
</evidence>
<dbReference type="GO" id="GO:0006304">
    <property type="term" value="P:DNA modification"/>
    <property type="evidence" value="ECO:0007669"/>
    <property type="project" value="InterPro"/>
</dbReference>
<evidence type="ECO:0000256" key="1">
    <source>
        <dbReference type="ARBA" id="ARBA00006594"/>
    </source>
</evidence>
<evidence type="ECO:0000259" key="9">
    <source>
        <dbReference type="Pfam" id="PF22837"/>
    </source>
</evidence>
<dbReference type="Proteomes" id="UP000011581">
    <property type="component" value="Unassembled WGS sequence"/>
</dbReference>
<keyword evidence="5" id="KW-0949">S-adenosyl-L-methionine</keyword>
<organism evidence="10 11">
    <name type="scientific">Halorubrum distributum JCM 13561</name>
    <dbReference type="NCBI Taxonomy" id="1227483"/>
    <lineage>
        <taxon>Archaea</taxon>
        <taxon>Methanobacteriati</taxon>
        <taxon>Methanobacteriota</taxon>
        <taxon>Stenosarchaea group</taxon>
        <taxon>Halobacteria</taxon>
        <taxon>Halobacteriales</taxon>
        <taxon>Haloferacaceae</taxon>
        <taxon>Halorubrum</taxon>
        <taxon>Halorubrum distributum group</taxon>
    </lineage>
</organism>
<dbReference type="PATRIC" id="fig|1227483.3.peg.2901"/>
<comment type="caution">
    <text evidence="10">The sequence shown here is derived from an EMBL/GenBank/DDBJ whole genome shotgun (WGS) entry which is preliminary data.</text>
</comment>
<evidence type="ECO:0000256" key="7">
    <source>
        <dbReference type="SAM" id="MobiDB-lite"/>
    </source>
</evidence>
<keyword evidence="3 10" id="KW-0489">Methyltransferase</keyword>
<evidence type="ECO:0000256" key="5">
    <source>
        <dbReference type="ARBA" id="ARBA00022691"/>
    </source>
</evidence>
<name>M0NLH8_9EURY</name>
<evidence type="ECO:0000259" key="8">
    <source>
        <dbReference type="Pfam" id="PF07669"/>
    </source>
</evidence>
<feature type="domain" description="Type II methyltransferase M.Eco57I C-terminal" evidence="9">
    <location>
        <begin position="448"/>
        <end position="543"/>
    </location>
</feature>
<feature type="domain" description="Type II methyltransferase M.TaqI-like" evidence="8">
    <location>
        <begin position="267"/>
        <end position="358"/>
    </location>
</feature>
<dbReference type="InterPro" id="IPR054520">
    <property type="entry name" value="M_Eco57I_C"/>
</dbReference>
<evidence type="ECO:0000313" key="10">
    <source>
        <dbReference type="EMBL" id="EMA57505.1"/>
    </source>
</evidence>
<comment type="similarity">
    <text evidence="1">Belongs to the N(4)/N(6)-methyltransferase family.</text>
</comment>